<keyword evidence="7" id="KW-1185">Reference proteome</keyword>
<dbReference type="InterPro" id="IPR036464">
    <property type="entry name" value="Rubisco_LSMT_subst-bd_sf"/>
</dbReference>
<dbReference type="STRING" id="155417.A0A4Q4T723"/>
<dbReference type="SUPFAM" id="SSF82199">
    <property type="entry name" value="SET domain"/>
    <property type="match status" value="1"/>
</dbReference>
<accession>A0A4Q4T723</accession>
<evidence type="ECO:0000256" key="1">
    <source>
        <dbReference type="ARBA" id="ARBA00022603"/>
    </source>
</evidence>
<keyword evidence="3" id="KW-0949">S-adenosyl-L-methionine</keyword>
<dbReference type="OrthoDB" id="341421at2759"/>
<organism evidence="6 7">
    <name type="scientific">Monosporascus ibericus</name>
    <dbReference type="NCBI Taxonomy" id="155417"/>
    <lineage>
        <taxon>Eukaryota</taxon>
        <taxon>Fungi</taxon>
        <taxon>Dikarya</taxon>
        <taxon>Ascomycota</taxon>
        <taxon>Pezizomycotina</taxon>
        <taxon>Sordariomycetes</taxon>
        <taxon>Xylariomycetidae</taxon>
        <taxon>Xylariales</taxon>
        <taxon>Xylariales incertae sedis</taxon>
        <taxon>Monosporascus</taxon>
    </lineage>
</organism>
<dbReference type="GO" id="GO:0016279">
    <property type="term" value="F:protein-lysine N-methyltransferase activity"/>
    <property type="evidence" value="ECO:0007669"/>
    <property type="project" value="InterPro"/>
</dbReference>
<feature type="region of interest" description="Disordered" evidence="4">
    <location>
        <begin position="73"/>
        <end position="98"/>
    </location>
</feature>
<dbReference type="InterPro" id="IPR001214">
    <property type="entry name" value="SET_dom"/>
</dbReference>
<dbReference type="PANTHER" id="PTHR13271">
    <property type="entry name" value="UNCHARACTERIZED PUTATIVE METHYLTRANSFERASE"/>
    <property type="match status" value="1"/>
</dbReference>
<evidence type="ECO:0000313" key="7">
    <source>
        <dbReference type="Proteomes" id="UP000293360"/>
    </source>
</evidence>
<sequence>MSGSHFAAQSRTFLDWFKAWQGTTFHDNIKIEDLRGRGAVATADIPEDTVLFSIPRKAIISVESSNLSKRIPEVFEDSTTPLEDADNEADEEGGETSVTSDSWVSLILVMMYEHLQGEKSPWKPYLDVLPSTFDTPMFWSENELSELQASAIASKIGKDEAENMFRGKILPVVQSHAGVFYPEGAARLCEDDLIELCHRMGSTIMAYAFDLENDEDRPDSENEDSWVEDREGKLMMGMVPMADILNADAEFNVGSAKRYVLLRTQGTCTDAQQAHVNHGDDTLTVTSLRPITAGEEVLNYYGPLGNGELLRRYGYVTSKHARYDVVEISWDLVVSVLKDTLKLDEASWGMVLNQFDPEEIEDTSVIDRDLDEPDSTGRVRGESKLTRLPKDLQEQLSAFLKATRKVSPAAVPDKQKRDQIILTVIQRVCELRTSQYPTGYAYDFDLLSQNRVAGRQKMAVVVRWGEKVLLKEVADLSKMKLEEMKLNADGGEPAEKKRKTV</sequence>
<evidence type="ECO:0000256" key="4">
    <source>
        <dbReference type="SAM" id="MobiDB-lite"/>
    </source>
</evidence>
<dbReference type="CDD" id="cd19178">
    <property type="entry name" value="SET_SETD6"/>
    <property type="match status" value="1"/>
</dbReference>
<dbReference type="Gene3D" id="3.90.1410.10">
    <property type="entry name" value="set domain protein methyltransferase, domain 1"/>
    <property type="match status" value="1"/>
</dbReference>
<reference evidence="6 7" key="1">
    <citation type="submission" date="2018-06" db="EMBL/GenBank/DDBJ databases">
        <title>Complete Genomes of Monosporascus.</title>
        <authorList>
            <person name="Robinson A.J."/>
            <person name="Natvig D.O."/>
        </authorList>
    </citation>
    <scope>NUCLEOTIDE SEQUENCE [LARGE SCALE GENOMIC DNA]</scope>
    <source>
        <strain evidence="6 7">CBS 110550</strain>
    </source>
</reference>
<evidence type="ECO:0000256" key="3">
    <source>
        <dbReference type="ARBA" id="ARBA00022691"/>
    </source>
</evidence>
<dbReference type="InterPro" id="IPR050600">
    <property type="entry name" value="SETD3_SETD6_MTase"/>
</dbReference>
<dbReference type="Pfam" id="PF00856">
    <property type="entry name" value="SET"/>
    <property type="match status" value="1"/>
</dbReference>
<gene>
    <name evidence="6" type="ORF">DL764_005883</name>
</gene>
<feature type="compositionally biased region" description="Acidic residues" evidence="4">
    <location>
        <begin position="83"/>
        <end position="94"/>
    </location>
</feature>
<evidence type="ECO:0000259" key="5">
    <source>
        <dbReference type="PROSITE" id="PS50280"/>
    </source>
</evidence>
<proteinExistence type="predicted"/>
<dbReference type="InterPro" id="IPR046341">
    <property type="entry name" value="SET_dom_sf"/>
</dbReference>
<dbReference type="PROSITE" id="PS50280">
    <property type="entry name" value="SET"/>
    <property type="match status" value="1"/>
</dbReference>
<name>A0A4Q4T723_9PEZI</name>
<dbReference type="SUPFAM" id="SSF81822">
    <property type="entry name" value="RuBisCo LSMT C-terminal, substrate-binding domain"/>
    <property type="match status" value="1"/>
</dbReference>
<dbReference type="AlphaFoldDB" id="A0A4Q4T723"/>
<evidence type="ECO:0000256" key="2">
    <source>
        <dbReference type="ARBA" id="ARBA00022679"/>
    </source>
</evidence>
<dbReference type="InterPro" id="IPR044430">
    <property type="entry name" value="SETD6_SET"/>
</dbReference>
<dbReference type="Proteomes" id="UP000293360">
    <property type="component" value="Unassembled WGS sequence"/>
</dbReference>
<dbReference type="InterPro" id="IPR015353">
    <property type="entry name" value="Rubisco_LSMT_subst-bd"/>
</dbReference>
<dbReference type="Gene3D" id="3.90.1420.10">
    <property type="entry name" value="Rubisco LSMT, substrate-binding domain"/>
    <property type="match status" value="1"/>
</dbReference>
<dbReference type="GO" id="GO:0032259">
    <property type="term" value="P:methylation"/>
    <property type="evidence" value="ECO:0007669"/>
    <property type="project" value="UniProtKB-KW"/>
</dbReference>
<dbReference type="Pfam" id="PF09273">
    <property type="entry name" value="Rubis-subs-bind"/>
    <property type="match status" value="1"/>
</dbReference>
<comment type="caution">
    <text evidence="6">The sequence shown here is derived from an EMBL/GenBank/DDBJ whole genome shotgun (WGS) entry which is preliminary data.</text>
</comment>
<dbReference type="PANTHER" id="PTHR13271:SF34">
    <property type="entry name" value="N-LYSINE METHYLTRANSFERASE SETD6"/>
    <property type="match status" value="1"/>
</dbReference>
<keyword evidence="2" id="KW-0808">Transferase</keyword>
<dbReference type="EMBL" id="QJNU01000324">
    <property type="protein sequence ID" value="RYP02241.1"/>
    <property type="molecule type" value="Genomic_DNA"/>
</dbReference>
<dbReference type="GO" id="GO:0005634">
    <property type="term" value="C:nucleus"/>
    <property type="evidence" value="ECO:0007669"/>
    <property type="project" value="TreeGrafter"/>
</dbReference>
<protein>
    <recommendedName>
        <fullName evidence="5">SET domain-containing protein</fullName>
    </recommendedName>
</protein>
<evidence type="ECO:0000313" key="6">
    <source>
        <dbReference type="EMBL" id="RYP02241.1"/>
    </source>
</evidence>
<keyword evidence="1" id="KW-0489">Methyltransferase</keyword>
<feature type="domain" description="SET" evidence="5">
    <location>
        <begin position="27"/>
        <end position="302"/>
    </location>
</feature>